<organism evidence="1 2">
    <name type="scientific">Angomonas deanei</name>
    <dbReference type="NCBI Taxonomy" id="59799"/>
    <lineage>
        <taxon>Eukaryota</taxon>
        <taxon>Discoba</taxon>
        <taxon>Euglenozoa</taxon>
        <taxon>Kinetoplastea</taxon>
        <taxon>Metakinetoplastina</taxon>
        <taxon>Trypanosomatida</taxon>
        <taxon>Trypanosomatidae</taxon>
        <taxon>Strigomonadinae</taxon>
        <taxon>Angomonas</taxon>
    </lineage>
</organism>
<dbReference type="EMBL" id="LR877150">
    <property type="protein sequence ID" value="CAD2216189.1"/>
    <property type="molecule type" value="Genomic_DNA"/>
</dbReference>
<accession>A0A7G2C9F8</accession>
<reference evidence="1 2" key="1">
    <citation type="submission" date="2020-08" db="EMBL/GenBank/DDBJ databases">
        <authorList>
            <person name="Newling K."/>
            <person name="Davey J."/>
            <person name="Forrester S."/>
        </authorList>
    </citation>
    <scope>NUCLEOTIDE SEQUENCE [LARGE SCALE GENOMIC DNA]</scope>
    <source>
        <strain evidence="2">Crithidia deanei Carvalho (ATCC PRA-265)</strain>
    </source>
</reference>
<keyword evidence="2" id="KW-1185">Reference proteome</keyword>
<sequence>MDVLSQHGDFNVVRRAMGKTEVHPQCSTRKVRLPRLLFFGGDIVSVTALEALYERMSCIIEGVIDEQIQFYSHLLGADKLLCKEGKDIAAILTEPMKRELVRDVLRNYITVVCPSIPPNTTPQKIARQFRNNSKQYPVLRFCLEKKIPFIPVDHPKSLKKSKLLEEMLSHGKTTTKGEILQRRRNLMLQSILSSETIRRKGKGKTGAASHWTP</sequence>
<dbReference type="AlphaFoldDB" id="A0A7G2C9F8"/>
<proteinExistence type="predicted"/>
<evidence type="ECO:0000313" key="1">
    <source>
        <dbReference type="EMBL" id="CAD2216189.1"/>
    </source>
</evidence>
<evidence type="ECO:0000313" key="2">
    <source>
        <dbReference type="Proteomes" id="UP000515908"/>
    </source>
</evidence>
<protein>
    <submittedName>
        <fullName evidence="1">Uncharacterized protein</fullName>
    </submittedName>
</protein>
<gene>
    <name evidence="1" type="ORF">ADEAN_000365000</name>
</gene>
<name>A0A7G2C9F8_9TRYP</name>
<dbReference type="Proteomes" id="UP000515908">
    <property type="component" value="Chromosome 06"/>
</dbReference>
<dbReference type="VEuPathDB" id="TriTrypDB:ADEAN_000365000"/>